<reference evidence="2 3" key="1">
    <citation type="submission" date="2019-06" db="EMBL/GenBank/DDBJ databases">
        <title>Draft genomes of female and male turbot (Scophthalmus maximus).</title>
        <authorList>
            <person name="Xu H."/>
            <person name="Xu X.-W."/>
            <person name="Shao C."/>
            <person name="Chen S."/>
        </authorList>
    </citation>
    <scope>NUCLEOTIDE SEQUENCE [LARGE SCALE GENOMIC DNA]</scope>
    <source>
        <strain evidence="2">Ysfricsl-2016a</strain>
        <tissue evidence="2">Blood</tissue>
    </source>
</reference>
<evidence type="ECO:0000313" key="3">
    <source>
        <dbReference type="Proteomes" id="UP000438429"/>
    </source>
</evidence>
<dbReference type="PANTHER" id="PTHR13280">
    <property type="entry name" value="PHOSPHOFURIN ACIDIC CLUSTER SORTING PROTEIN"/>
    <property type="match status" value="1"/>
</dbReference>
<feature type="compositionally biased region" description="Acidic residues" evidence="1">
    <location>
        <begin position="164"/>
        <end position="181"/>
    </location>
</feature>
<sequence length="287" mass="32732">MQPSKPVSITSNRPVHMNLYATWEVDRSSPSCVPRYASRSVKHLRFHCSNVERERDSQSQGGKREIKKEGAGNDPSDEQQTLSLTYILFRRPAEFQINGLLALRRRCQVMQHPSEGAQVLGLHSQLKDASVPVAEVRVYSLSSQPIDHEGPKAKMSDRSPDIDNYSEEEEESYSSEQEGSDDPVHGQYLFDEDEEVRKKKPRRKLASNAAITRQPNIKQKFVALLKRFKVTDEVGFGLEHVSREQIQEVEEDLDELYDSLEMYNPSDSGPEMEETDSILSTPKPKLR</sequence>
<dbReference type="GO" id="GO:0072659">
    <property type="term" value="P:protein localization to plasma membrane"/>
    <property type="evidence" value="ECO:0007669"/>
    <property type="project" value="TreeGrafter"/>
</dbReference>
<feature type="region of interest" description="Disordered" evidence="1">
    <location>
        <begin position="142"/>
        <end position="186"/>
    </location>
</feature>
<dbReference type="Proteomes" id="UP000438429">
    <property type="component" value="Unassembled WGS sequence"/>
</dbReference>
<feature type="compositionally biased region" description="Basic and acidic residues" evidence="1">
    <location>
        <begin position="51"/>
        <end position="71"/>
    </location>
</feature>
<name>A0A6A4SDX4_SCOMX</name>
<gene>
    <name evidence="2" type="ORF">F2P81_018209</name>
</gene>
<dbReference type="GO" id="GO:0044325">
    <property type="term" value="F:transmembrane transporter binding"/>
    <property type="evidence" value="ECO:0007669"/>
    <property type="project" value="TreeGrafter"/>
</dbReference>
<feature type="region of interest" description="Disordered" evidence="1">
    <location>
        <begin position="260"/>
        <end position="287"/>
    </location>
</feature>
<protein>
    <recommendedName>
        <fullName evidence="4">Phosphofurin acidic cluster sorting protein 1-like</fullName>
    </recommendedName>
</protein>
<accession>A0A6A4SDX4</accession>
<dbReference type="InterPro" id="IPR019381">
    <property type="entry name" value="PACS1/2_C"/>
</dbReference>
<feature type="compositionally biased region" description="Basic and acidic residues" evidence="1">
    <location>
        <begin position="146"/>
        <end position="161"/>
    </location>
</feature>
<dbReference type="EMBL" id="VEVO01000016">
    <property type="protein sequence ID" value="KAF0029104.1"/>
    <property type="molecule type" value="Genomic_DNA"/>
</dbReference>
<feature type="region of interest" description="Disordered" evidence="1">
    <location>
        <begin position="192"/>
        <end position="211"/>
    </location>
</feature>
<comment type="caution">
    <text evidence="2">The sequence shown here is derived from an EMBL/GenBank/DDBJ whole genome shotgun (WGS) entry which is preliminary data.</text>
</comment>
<evidence type="ECO:0000313" key="2">
    <source>
        <dbReference type="EMBL" id="KAF0029104.1"/>
    </source>
</evidence>
<dbReference type="PANTHER" id="PTHR13280:SF16">
    <property type="entry name" value="PHOSPHOFURIN ACIDIC CLUSTER SORTING PROTEIN 1"/>
    <property type="match status" value="1"/>
</dbReference>
<feature type="region of interest" description="Disordered" evidence="1">
    <location>
        <begin position="51"/>
        <end position="78"/>
    </location>
</feature>
<dbReference type="AlphaFoldDB" id="A0A6A4SDX4"/>
<evidence type="ECO:0000256" key="1">
    <source>
        <dbReference type="SAM" id="MobiDB-lite"/>
    </source>
</evidence>
<evidence type="ECO:0008006" key="4">
    <source>
        <dbReference type="Google" id="ProtNLM"/>
    </source>
</evidence>
<proteinExistence type="predicted"/>
<organism evidence="2 3">
    <name type="scientific">Scophthalmus maximus</name>
    <name type="common">Turbot</name>
    <name type="synonym">Psetta maxima</name>
    <dbReference type="NCBI Taxonomy" id="52904"/>
    <lineage>
        <taxon>Eukaryota</taxon>
        <taxon>Metazoa</taxon>
        <taxon>Chordata</taxon>
        <taxon>Craniata</taxon>
        <taxon>Vertebrata</taxon>
        <taxon>Euteleostomi</taxon>
        <taxon>Actinopterygii</taxon>
        <taxon>Neopterygii</taxon>
        <taxon>Teleostei</taxon>
        <taxon>Neoteleostei</taxon>
        <taxon>Acanthomorphata</taxon>
        <taxon>Carangaria</taxon>
        <taxon>Pleuronectiformes</taxon>
        <taxon>Pleuronectoidei</taxon>
        <taxon>Scophthalmidae</taxon>
        <taxon>Scophthalmus</taxon>
    </lineage>
</organism>